<protein>
    <submittedName>
        <fullName evidence="1">Uncharacterized protein</fullName>
    </submittedName>
</protein>
<name>A0A0E9Y0X0_ANGAN</name>
<proteinExistence type="predicted"/>
<sequence length="24" mass="2831">MFQCSLDSSVEIYCLLFPFSFLLK</sequence>
<reference evidence="1" key="1">
    <citation type="submission" date="2014-11" db="EMBL/GenBank/DDBJ databases">
        <authorList>
            <person name="Amaro Gonzalez C."/>
        </authorList>
    </citation>
    <scope>NUCLEOTIDE SEQUENCE</scope>
</reference>
<organism evidence="1">
    <name type="scientific">Anguilla anguilla</name>
    <name type="common">European freshwater eel</name>
    <name type="synonym">Muraena anguilla</name>
    <dbReference type="NCBI Taxonomy" id="7936"/>
    <lineage>
        <taxon>Eukaryota</taxon>
        <taxon>Metazoa</taxon>
        <taxon>Chordata</taxon>
        <taxon>Craniata</taxon>
        <taxon>Vertebrata</taxon>
        <taxon>Euteleostomi</taxon>
        <taxon>Actinopterygii</taxon>
        <taxon>Neopterygii</taxon>
        <taxon>Teleostei</taxon>
        <taxon>Anguilliformes</taxon>
        <taxon>Anguillidae</taxon>
        <taxon>Anguilla</taxon>
    </lineage>
</organism>
<dbReference type="EMBL" id="GBXM01000266">
    <property type="protein sequence ID" value="JAI08312.1"/>
    <property type="molecule type" value="Transcribed_RNA"/>
</dbReference>
<dbReference type="AlphaFoldDB" id="A0A0E9Y0X0"/>
<evidence type="ECO:0000313" key="1">
    <source>
        <dbReference type="EMBL" id="JAI08312.1"/>
    </source>
</evidence>
<accession>A0A0E9Y0X0</accession>
<reference evidence="1" key="2">
    <citation type="journal article" date="2015" name="Fish Shellfish Immunol.">
        <title>Early steps in the European eel (Anguilla anguilla)-Vibrio vulnificus interaction in the gills: Role of the RtxA13 toxin.</title>
        <authorList>
            <person name="Callol A."/>
            <person name="Pajuelo D."/>
            <person name="Ebbesson L."/>
            <person name="Teles M."/>
            <person name="MacKenzie S."/>
            <person name="Amaro C."/>
        </authorList>
    </citation>
    <scope>NUCLEOTIDE SEQUENCE</scope>
</reference>